<evidence type="ECO:0000313" key="3">
    <source>
        <dbReference type="Proteomes" id="UP000033188"/>
    </source>
</evidence>
<feature type="compositionally biased region" description="Basic and acidic residues" evidence="1">
    <location>
        <begin position="44"/>
        <end position="71"/>
    </location>
</feature>
<feature type="compositionally biased region" description="Basic residues" evidence="1">
    <location>
        <begin position="172"/>
        <end position="183"/>
    </location>
</feature>
<dbReference type="VEuPathDB" id="PiroplasmaDB:BBBOND_0206430"/>
<dbReference type="EMBL" id="LK391708">
    <property type="protein sequence ID" value="CDR95485.1"/>
    <property type="molecule type" value="Genomic_DNA"/>
</dbReference>
<gene>
    <name evidence="2" type="ORF">BBBOND_0206430</name>
</gene>
<dbReference type="GeneID" id="24564026"/>
<feature type="compositionally biased region" description="Basic residues" evidence="1">
    <location>
        <begin position="86"/>
        <end position="96"/>
    </location>
</feature>
<name>A0A061DCD3_BABBI</name>
<dbReference type="KEGG" id="bbig:BBBOND_0206430"/>
<evidence type="ECO:0000256" key="1">
    <source>
        <dbReference type="SAM" id="MobiDB-lite"/>
    </source>
</evidence>
<feature type="region of interest" description="Disordered" evidence="1">
    <location>
        <begin position="1"/>
        <end position="224"/>
    </location>
</feature>
<organism evidence="2 3">
    <name type="scientific">Babesia bigemina</name>
    <dbReference type="NCBI Taxonomy" id="5866"/>
    <lineage>
        <taxon>Eukaryota</taxon>
        <taxon>Sar</taxon>
        <taxon>Alveolata</taxon>
        <taxon>Apicomplexa</taxon>
        <taxon>Aconoidasida</taxon>
        <taxon>Piroplasmida</taxon>
        <taxon>Babesiidae</taxon>
        <taxon>Babesia</taxon>
    </lineage>
</organism>
<accession>A0A061DCD3</accession>
<evidence type="ECO:0000313" key="2">
    <source>
        <dbReference type="EMBL" id="CDR95485.1"/>
    </source>
</evidence>
<feature type="compositionally biased region" description="Basic residues" evidence="1">
    <location>
        <begin position="194"/>
        <end position="213"/>
    </location>
</feature>
<feature type="compositionally biased region" description="Basic and acidic residues" evidence="1">
    <location>
        <begin position="154"/>
        <end position="171"/>
    </location>
</feature>
<feature type="compositionally biased region" description="Basic residues" evidence="1">
    <location>
        <begin position="105"/>
        <end position="115"/>
    </location>
</feature>
<dbReference type="RefSeq" id="XP_012767671.1">
    <property type="nucleotide sequence ID" value="XM_012912217.1"/>
</dbReference>
<dbReference type="AlphaFoldDB" id="A0A061DCD3"/>
<protein>
    <submittedName>
        <fullName evidence="2">Uncharacterized protein</fullName>
    </submittedName>
</protein>
<dbReference type="Proteomes" id="UP000033188">
    <property type="component" value="Chromosome 2"/>
</dbReference>
<reference evidence="3" key="1">
    <citation type="submission" date="2014-06" db="EMBL/GenBank/DDBJ databases">
        <authorList>
            <person name="Aslett M."/>
            <person name="De Silva N."/>
        </authorList>
    </citation>
    <scope>NUCLEOTIDE SEQUENCE [LARGE SCALE GENOMIC DNA]</scope>
    <source>
        <strain evidence="3">Bond</strain>
    </source>
</reference>
<dbReference type="OMA" id="NDRERWV"/>
<proteinExistence type="predicted"/>
<feature type="compositionally biased region" description="Basic residues" evidence="1">
    <location>
        <begin position="122"/>
        <end position="139"/>
    </location>
</feature>
<keyword evidence="3" id="KW-1185">Reference proteome</keyword>
<dbReference type="OrthoDB" id="10637338at2759"/>
<feature type="compositionally biased region" description="Basic residues" evidence="1">
    <location>
        <begin position="1"/>
        <end position="15"/>
    </location>
</feature>
<sequence>MTMAARRQRSRSRNRLRVEGRSCSSRWRAYQSRSRRSMRSRSISNDRERWVERSSPRNSDVSRDHSRETRRVVGRSPSGSPDKSVRTGKRGTRRSRDRSDSRLRDFRRRQRHRRSSSASRSVRPRHLRNAETRRRKRSVTRSPSLYRRGSTSSDDNRSKSVYRDGRADRIRDRRRIRSRNRGRSRSDPCTPDARRHRVSRRAYNRRDIRRRVSRSSSIQSKKSDEESVMAFERVVFREGARIDEKHEPAAKDVEGYDTMAGEKEANNIRVEAGARADRHPHCGILAGFPPPRPYRQREDFFDAKHEGTAPVLPELPESVLYGDRVSRYHSQDPHEQTQQADDEARDMWLKYMIDMVETNATIIKNRLEVGINSKLS</sequence>